<evidence type="ECO:0000313" key="2">
    <source>
        <dbReference type="Proteomes" id="UP001207468"/>
    </source>
</evidence>
<sequence>MIWVRSRRTLRAITFLRFSPYTSYQPNAPLDIDKSFRTILQDIDASIVEQKLRGHHPRPDVHELTVYPTGSQPTELVRQDGEEDVRAERKSPSALFGSQQLGVVAIPQELQQTISALISDSDKHLLRRDSKRLFNARGDEDSWDPALNVRYRSYKQERLHAERDGIAFASVVLPAHFSAIYAVLRHIRSRLGMEWTAQNVFDWGAGTGSALWATSYAFQKPDFHNNEEGHQVTLSSAAIVKYVGIEKRVGLVSVGKQLLEDVQHDNLDVTWHRKFPHDGHTQSHDGNHTIAISAFFLSTLQTSLQKKRLVKEMWESGAGIIVLLDHSNPAGFQNIAEARELLLRLGQKHEENGKYPIPGSHVLAPCPHDGVCPIHQSNVPKLVCGFSQRIERPPFIRLTKHSGVGHEDIGYSYVVIRRGPRPSIPDIRVGRLGEVGRQQIELREVKRALIELELDDGNLQTPPPPVVPSTLSKKTIEPDGRNLADVENLMRAEAFHWPRLVFPPLKRSGHVVMDVCSPSGNILRMTIPKSQGKQPYYDARKSRWGDIFPHGPKNSPQVRYPRHQDQLGQGGNKKLSDPMMGTRFVGTPALFVQMSFVRPKKRLWSFGGNKAETHRGLCNFSVF</sequence>
<reference evidence="1" key="1">
    <citation type="submission" date="2021-03" db="EMBL/GenBank/DDBJ databases">
        <title>Evolutionary priming and transition to the ectomycorrhizal habit in an iconic lineage of mushroom-forming fungi: is preadaptation a requirement?</title>
        <authorList>
            <consortium name="DOE Joint Genome Institute"/>
            <person name="Looney B.P."/>
            <person name="Miyauchi S."/>
            <person name="Morin E."/>
            <person name="Drula E."/>
            <person name="Courty P.E."/>
            <person name="Chicoki N."/>
            <person name="Fauchery L."/>
            <person name="Kohler A."/>
            <person name="Kuo A."/>
            <person name="LaButti K."/>
            <person name="Pangilinan J."/>
            <person name="Lipzen A."/>
            <person name="Riley R."/>
            <person name="Andreopoulos W."/>
            <person name="He G."/>
            <person name="Johnson J."/>
            <person name="Barry K.W."/>
            <person name="Grigoriev I.V."/>
            <person name="Nagy L."/>
            <person name="Hibbett D."/>
            <person name="Henrissat B."/>
            <person name="Matheny P.B."/>
            <person name="Labbe J."/>
            <person name="Martin A.F."/>
        </authorList>
    </citation>
    <scope>NUCLEOTIDE SEQUENCE</scope>
    <source>
        <strain evidence="1">BPL698</strain>
    </source>
</reference>
<gene>
    <name evidence="1" type="ORF">F5148DRAFT_993364</name>
</gene>
<dbReference type="EMBL" id="JAGFNK010000017">
    <property type="protein sequence ID" value="KAI9511726.1"/>
    <property type="molecule type" value="Genomic_DNA"/>
</dbReference>
<name>A0ACC0UKH6_9AGAM</name>
<organism evidence="1 2">
    <name type="scientific">Russula earlei</name>
    <dbReference type="NCBI Taxonomy" id="71964"/>
    <lineage>
        <taxon>Eukaryota</taxon>
        <taxon>Fungi</taxon>
        <taxon>Dikarya</taxon>
        <taxon>Basidiomycota</taxon>
        <taxon>Agaricomycotina</taxon>
        <taxon>Agaricomycetes</taxon>
        <taxon>Russulales</taxon>
        <taxon>Russulaceae</taxon>
        <taxon>Russula</taxon>
    </lineage>
</organism>
<evidence type="ECO:0000313" key="1">
    <source>
        <dbReference type="EMBL" id="KAI9511726.1"/>
    </source>
</evidence>
<dbReference type="Proteomes" id="UP001207468">
    <property type="component" value="Unassembled WGS sequence"/>
</dbReference>
<proteinExistence type="predicted"/>
<accession>A0ACC0UKH6</accession>
<comment type="caution">
    <text evidence="1">The sequence shown here is derived from an EMBL/GenBank/DDBJ whole genome shotgun (WGS) entry which is preliminary data.</text>
</comment>
<protein>
    <submittedName>
        <fullName evidence="1">Rsm22-domain-containing protein</fullName>
    </submittedName>
</protein>
<keyword evidence="2" id="KW-1185">Reference proteome</keyword>